<protein>
    <submittedName>
        <fullName evidence="5">ShTK domain protein</fullName>
    </submittedName>
</protein>
<sequence>MSQVNMDCLNQHFCCIAWASLGYCTARNQQGYMRQYCQAICGVCRGSTGSTTYNTPACNDFNSRCSTWRAQNQCTANRNYMWENCRQSCQACSIGMLSNRLSSCGLSRQETPRRRLVPRLRVSPTTSRQSVRMPLHSLQTQRNFKTTLLPAISQRRRPIHPVAPYSPRGIRTLSIPQQKQPPQRRRPSLPPVKLQSSPRSNSSPLPPPSKPGHVQSSPRSVAPNNRRLQLREPPRPSSVWIPQRKHALRTTNPSSA</sequence>
<keyword evidence="4" id="KW-1185">Reference proteome</keyword>
<dbReference type="Proteomes" id="UP000025227">
    <property type="component" value="Unplaced"/>
</dbReference>
<feature type="domain" description="ShKT" evidence="3">
    <location>
        <begin position="8"/>
        <end position="44"/>
    </location>
</feature>
<dbReference type="SMART" id="SM00254">
    <property type="entry name" value="ShKT"/>
    <property type="match status" value="2"/>
</dbReference>
<name>A0A7I4YHX2_HAECO</name>
<keyword evidence="1" id="KW-1015">Disulfide bond</keyword>
<evidence type="ECO:0000256" key="2">
    <source>
        <dbReference type="SAM" id="MobiDB-lite"/>
    </source>
</evidence>
<comment type="caution">
    <text evidence="1">Lacks conserved residue(s) required for the propagation of feature annotation.</text>
</comment>
<organism evidence="4 5">
    <name type="scientific">Haemonchus contortus</name>
    <name type="common">Barber pole worm</name>
    <dbReference type="NCBI Taxonomy" id="6289"/>
    <lineage>
        <taxon>Eukaryota</taxon>
        <taxon>Metazoa</taxon>
        <taxon>Ecdysozoa</taxon>
        <taxon>Nematoda</taxon>
        <taxon>Chromadorea</taxon>
        <taxon>Rhabditida</taxon>
        <taxon>Rhabditina</taxon>
        <taxon>Rhabditomorpha</taxon>
        <taxon>Strongyloidea</taxon>
        <taxon>Trichostrongylidae</taxon>
        <taxon>Haemonchus</taxon>
    </lineage>
</organism>
<evidence type="ECO:0000256" key="1">
    <source>
        <dbReference type="PROSITE-ProRule" id="PRU01005"/>
    </source>
</evidence>
<accession>A0A7I4YHX2</accession>
<feature type="region of interest" description="Disordered" evidence="2">
    <location>
        <begin position="151"/>
        <end position="256"/>
    </location>
</feature>
<dbReference type="AlphaFoldDB" id="A0A7I4YHX2"/>
<evidence type="ECO:0000259" key="3">
    <source>
        <dbReference type="PROSITE" id="PS51670"/>
    </source>
</evidence>
<dbReference type="Pfam" id="PF01549">
    <property type="entry name" value="ShK"/>
    <property type="match status" value="2"/>
</dbReference>
<feature type="disulfide bond" evidence="1">
    <location>
        <begin position="58"/>
        <end position="92"/>
    </location>
</feature>
<dbReference type="OrthoDB" id="5874181at2759"/>
<feature type="compositionally biased region" description="Polar residues" evidence="2">
    <location>
        <begin position="214"/>
        <end position="227"/>
    </location>
</feature>
<feature type="domain" description="ShKT" evidence="3">
    <location>
        <begin position="58"/>
        <end position="92"/>
    </location>
</feature>
<dbReference type="PROSITE" id="PS51670">
    <property type="entry name" value="SHKT"/>
    <property type="match status" value="2"/>
</dbReference>
<evidence type="ECO:0000313" key="4">
    <source>
        <dbReference type="Proteomes" id="UP000025227"/>
    </source>
</evidence>
<dbReference type="WBParaSite" id="HCON_00095780-00001">
    <property type="protein sequence ID" value="HCON_00095780-00001"/>
    <property type="gene ID" value="HCON_00095780"/>
</dbReference>
<evidence type="ECO:0000313" key="5">
    <source>
        <dbReference type="WBParaSite" id="HCON_00095780-00001"/>
    </source>
</evidence>
<proteinExistence type="predicted"/>
<dbReference type="InterPro" id="IPR003582">
    <property type="entry name" value="ShKT_dom"/>
</dbReference>
<reference evidence="5" key="1">
    <citation type="submission" date="2020-12" db="UniProtKB">
        <authorList>
            <consortium name="WormBaseParasite"/>
        </authorList>
    </citation>
    <scope>IDENTIFICATION</scope>
    <source>
        <strain evidence="5">MHco3</strain>
    </source>
</reference>